<dbReference type="HOGENOM" id="CLU_025928_2_0_10"/>
<dbReference type="Gene3D" id="1.25.40.390">
    <property type="match status" value="1"/>
</dbReference>
<comment type="caution">
    <text evidence="2">The sequence shown here is derived from an EMBL/GenBank/DDBJ whole genome shotgun (WGS) entry which is preliminary data.</text>
</comment>
<dbReference type="STRING" id="28134.SAMN05444288_0764"/>
<dbReference type="InterPro" id="IPR024302">
    <property type="entry name" value="SusD-like"/>
</dbReference>
<dbReference type="SUPFAM" id="SSF48452">
    <property type="entry name" value="TPR-like"/>
    <property type="match status" value="1"/>
</dbReference>
<reference evidence="2" key="1">
    <citation type="submission" date="2011-01" db="EMBL/GenBank/DDBJ databases">
        <authorList>
            <person name="Muzny D."/>
            <person name="Qin X."/>
            <person name="Buhay C."/>
            <person name="Dugan-Rocha S."/>
            <person name="Ding Y."/>
            <person name="Chen G."/>
            <person name="Hawes A."/>
            <person name="Holder M."/>
            <person name="Jhangiani S."/>
            <person name="Johnson A."/>
            <person name="Khan Z."/>
            <person name="Li Z."/>
            <person name="Liu W."/>
            <person name="Liu X."/>
            <person name="Perez L."/>
            <person name="Shen H."/>
            <person name="Wang Q."/>
            <person name="Watt J."/>
            <person name="Xi L."/>
            <person name="Xin Y."/>
            <person name="Zhou J."/>
            <person name="Deng J."/>
            <person name="Jiang H."/>
            <person name="Liu Y."/>
            <person name="Qu J."/>
            <person name="Song X.-Z."/>
            <person name="Zhang L."/>
            <person name="Villasana D."/>
            <person name="Johnson A."/>
            <person name="Liu J."/>
            <person name="Liyanage D."/>
            <person name="Lorensuhewa L."/>
            <person name="Robinson T."/>
            <person name="Song A."/>
            <person name="Song B.-B."/>
            <person name="Dinh H."/>
            <person name="Thornton R."/>
            <person name="Coyle M."/>
            <person name="Francisco L."/>
            <person name="Jackson L."/>
            <person name="Javaid M."/>
            <person name="Korchina V."/>
            <person name="Kovar C."/>
            <person name="Mata R."/>
            <person name="Mathew T."/>
            <person name="Ngo R."/>
            <person name="Nguyen L."/>
            <person name="Nguyen N."/>
            <person name="Okwuonu G."/>
            <person name="Ongeri F."/>
            <person name="Pham C."/>
            <person name="Simmons D."/>
            <person name="Wilczek-Boney K."/>
            <person name="Hale W."/>
            <person name="Jakkamsetti A."/>
            <person name="Pham P."/>
            <person name="Ruth R."/>
            <person name="San Lucas F."/>
            <person name="Warren J."/>
            <person name="Zhang J."/>
            <person name="Zhao Z."/>
            <person name="Zhou C."/>
            <person name="Zhu D."/>
            <person name="Lee S."/>
            <person name="Bess C."/>
            <person name="Blankenburg K."/>
            <person name="Forbes L."/>
            <person name="Fu Q."/>
            <person name="Gubbala S."/>
            <person name="Hirani K."/>
            <person name="Jayaseelan J.C."/>
            <person name="Lara F."/>
            <person name="Munidasa M."/>
            <person name="Palculict T."/>
            <person name="Patil S."/>
            <person name="Pu L.-L."/>
            <person name="Saada N."/>
            <person name="Tang L."/>
            <person name="Weissenberger G."/>
            <person name="Zhu Y."/>
            <person name="Hemphill L."/>
            <person name="Shang Y."/>
            <person name="Youmans B."/>
            <person name="Ayvaz T."/>
            <person name="Ross M."/>
            <person name="Santibanez J."/>
            <person name="Aqrawi P."/>
            <person name="Gross S."/>
            <person name="Joshi V."/>
            <person name="Fowler G."/>
            <person name="Nazareth L."/>
            <person name="Reid J."/>
            <person name="Worley K."/>
            <person name="Petrosino J."/>
            <person name="Highlander S."/>
            <person name="Gibbs R."/>
        </authorList>
    </citation>
    <scope>NUCLEOTIDE SEQUENCE [LARGE SCALE GENOMIC DNA]</scope>
    <source>
        <strain evidence="2">ATCC 33269</strain>
    </source>
</reference>
<keyword evidence="1" id="KW-0732">Signal</keyword>
<proteinExistence type="predicted"/>
<evidence type="ECO:0000313" key="2">
    <source>
        <dbReference type="EMBL" id="EFZ37707.1"/>
    </source>
</evidence>
<dbReference type="AlphaFoldDB" id="E7RLS6"/>
<dbReference type="InterPro" id="IPR011990">
    <property type="entry name" value="TPR-like_helical_dom_sf"/>
</dbReference>
<evidence type="ECO:0008006" key="4">
    <source>
        <dbReference type="Google" id="ProtNLM"/>
    </source>
</evidence>
<accession>E7RLS6</accession>
<gene>
    <name evidence="2" type="ORF">HMPREF0663_10076</name>
</gene>
<feature type="signal peptide" evidence="1">
    <location>
        <begin position="1"/>
        <end position="24"/>
    </location>
</feature>
<evidence type="ECO:0000313" key="3">
    <source>
        <dbReference type="Proteomes" id="UP000005580"/>
    </source>
</evidence>
<name>E7RLS6_9BACT</name>
<dbReference type="PROSITE" id="PS51257">
    <property type="entry name" value="PROKAR_LIPOPROTEIN"/>
    <property type="match status" value="1"/>
</dbReference>
<sequence>MNIKKIISYASAAALMAMSGTALTGCTDNFETLNTNKYEVDPNNMPFAAQFIEPMTYVYAPHQNMFQFWTNLSIDLFGGYFMTPHNFGGNGNADYKLNRGFCGGMYENYYLHLFNNTSRLIKACDERGITDFAAVMRVVQAYATACATDAYGPIAYSSVIESNGVSFAYDKQEDIYNSIFKLLDDAIAGFKSGTSTAEQMQAFDYWCNGDKTLWIKVANQFKLRYAMRIVKANPTLAKQKAEEAVQGGVLTSADRDILIDHGISNELTRMFEWGDCGMNANLVTIMEGFNDPRIGLYMTKNTGDVQVNGATVVAKGAQYLGIRGGCELPNKPNAWTSYSGVVCSYATPLPVMKVAEAYFLRAEGALRGWSMGGTAKDLYEEGIKVSIQNELKYKKAYSSVTSITDAQITAYINGTTTQANYVDPANSANNINAQNTVSVKWDNSASNEEKLQRIIIQKWIANFPLSTEAWADYRRTGYPKLFPNRVNKSDGTIDTDEQIRRLIYSTVEINTNNAEMQKGIELLNQENTSTKFKGDIGGTRVWWDKQGVANF</sequence>
<dbReference type="RefSeq" id="WP_004368721.1">
    <property type="nucleotide sequence ID" value="NZ_GL833119.1"/>
</dbReference>
<dbReference type="eggNOG" id="COG0521">
    <property type="taxonomic scope" value="Bacteria"/>
</dbReference>
<evidence type="ECO:0000256" key="1">
    <source>
        <dbReference type="SAM" id="SignalP"/>
    </source>
</evidence>
<dbReference type="Proteomes" id="UP000005580">
    <property type="component" value="Unassembled WGS sequence"/>
</dbReference>
<feature type="chain" id="PRO_5003224040" description="SusD/RagB family nutrient-binding outer membrane lipoprotein" evidence="1">
    <location>
        <begin position="25"/>
        <end position="551"/>
    </location>
</feature>
<dbReference type="Pfam" id="PF12741">
    <property type="entry name" value="SusD-like"/>
    <property type="match status" value="1"/>
</dbReference>
<keyword evidence="3" id="KW-1185">Reference proteome</keyword>
<protein>
    <recommendedName>
        <fullName evidence="4">SusD/RagB family nutrient-binding outer membrane lipoprotein</fullName>
    </recommendedName>
</protein>
<organism evidence="2 3">
    <name type="scientific">Hoylesella oralis ATCC 33269</name>
    <dbReference type="NCBI Taxonomy" id="873533"/>
    <lineage>
        <taxon>Bacteria</taxon>
        <taxon>Pseudomonadati</taxon>
        <taxon>Bacteroidota</taxon>
        <taxon>Bacteroidia</taxon>
        <taxon>Bacteroidales</taxon>
        <taxon>Prevotellaceae</taxon>
        <taxon>Hoylesella</taxon>
    </lineage>
</organism>
<dbReference type="EMBL" id="AEPE02000002">
    <property type="protein sequence ID" value="EFZ37707.1"/>
    <property type="molecule type" value="Genomic_DNA"/>
</dbReference>